<proteinExistence type="predicted"/>
<keyword evidence="2" id="KW-1185">Reference proteome</keyword>
<reference evidence="1 2" key="1">
    <citation type="submission" date="2017-10" db="EMBL/GenBank/DDBJ databases">
        <title>Development of genomic resources for the powdery mildew, Erysiphe pulchra.</title>
        <authorList>
            <person name="Wadl P.A."/>
            <person name="Mack B.M."/>
            <person name="Moore G."/>
            <person name="Beltz S.B."/>
        </authorList>
    </citation>
    <scope>NUCLEOTIDE SEQUENCE [LARGE SCALE GENOMIC DNA]</scope>
    <source>
        <strain evidence="1">Cflorida</strain>
    </source>
</reference>
<accession>A0A2S4Q0M5</accession>
<gene>
    <name evidence="1" type="ORF">EPUL_001567</name>
</gene>
<evidence type="ECO:0000313" key="2">
    <source>
        <dbReference type="Proteomes" id="UP000237438"/>
    </source>
</evidence>
<organism evidence="1 2">
    <name type="scientific">Erysiphe pulchra</name>
    <dbReference type="NCBI Taxonomy" id="225359"/>
    <lineage>
        <taxon>Eukaryota</taxon>
        <taxon>Fungi</taxon>
        <taxon>Dikarya</taxon>
        <taxon>Ascomycota</taxon>
        <taxon>Pezizomycotina</taxon>
        <taxon>Leotiomycetes</taxon>
        <taxon>Erysiphales</taxon>
        <taxon>Erysiphaceae</taxon>
        <taxon>Erysiphe</taxon>
    </lineage>
</organism>
<protein>
    <submittedName>
        <fullName evidence="1">Uncharacterized protein</fullName>
    </submittedName>
</protein>
<dbReference type="OrthoDB" id="10371577at2759"/>
<name>A0A2S4Q0M5_9PEZI</name>
<dbReference type="Proteomes" id="UP000237438">
    <property type="component" value="Unassembled WGS sequence"/>
</dbReference>
<feature type="non-terminal residue" evidence="1">
    <location>
        <position position="227"/>
    </location>
</feature>
<evidence type="ECO:0000313" key="1">
    <source>
        <dbReference type="EMBL" id="POS87840.1"/>
    </source>
</evidence>
<sequence length="227" mass="25662">MSPKKVKTTEPEYEDEASVEELGEVNEVLNNISLQMNKTETAITKLTDQYEESIEHNKALLDTILSFKTGNESILNAIQNLGNQKSIFKDEIQVQSTQKVKKKTEENQENLYTQDAQQEKPLYYQSSGNLAFAKTLHEQGIYSYETILKPPEGSPGPRDKKGKLMLINPFVNHLSARNANKPLRGNLKPLKNANDPSNLTHLLDLQFALEQECTFYSSWPMRAASAD</sequence>
<dbReference type="EMBL" id="PEDP01000062">
    <property type="protein sequence ID" value="POS87840.1"/>
    <property type="molecule type" value="Genomic_DNA"/>
</dbReference>
<dbReference type="AlphaFoldDB" id="A0A2S4Q0M5"/>
<comment type="caution">
    <text evidence="1">The sequence shown here is derived from an EMBL/GenBank/DDBJ whole genome shotgun (WGS) entry which is preliminary data.</text>
</comment>